<organism evidence="2 3">
    <name type="scientific">Sedimenticola selenatireducens</name>
    <dbReference type="NCBI Taxonomy" id="191960"/>
    <lineage>
        <taxon>Bacteria</taxon>
        <taxon>Pseudomonadati</taxon>
        <taxon>Pseudomonadota</taxon>
        <taxon>Gammaproteobacteria</taxon>
        <taxon>Chromatiales</taxon>
        <taxon>Sedimenticolaceae</taxon>
        <taxon>Sedimenticola</taxon>
    </lineage>
</organism>
<keyword evidence="3" id="KW-1185">Reference proteome</keyword>
<evidence type="ECO:0000313" key="2">
    <source>
        <dbReference type="EMBL" id="TVO70506.1"/>
    </source>
</evidence>
<dbReference type="RefSeq" id="WP_144360220.1">
    <property type="nucleotide sequence ID" value="NZ_VMNH01000024.1"/>
</dbReference>
<dbReference type="Proteomes" id="UP000316649">
    <property type="component" value="Unassembled WGS sequence"/>
</dbReference>
<comment type="caution">
    <text evidence="2">The sequence shown here is derived from an EMBL/GenBank/DDBJ whole genome shotgun (WGS) entry which is preliminary data.</text>
</comment>
<feature type="compositionally biased region" description="Basic residues" evidence="1">
    <location>
        <begin position="22"/>
        <end position="31"/>
    </location>
</feature>
<reference evidence="2 3" key="1">
    <citation type="submission" date="2019-07" db="EMBL/GenBank/DDBJ databases">
        <title>The pathways for chlorine oxyanion respiration interact through the shared metabolite chlorate.</title>
        <authorList>
            <person name="Barnum T.P."/>
            <person name="Cheng Y."/>
            <person name="Hill K.A."/>
            <person name="Lucas L.N."/>
            <person name="Carlson H.K."/>
            <person name="Coates J.D."/>
        </authorList>
    </citation>
    <scope>NUCLEOTIDE SEQUENCE [LARGE SCALE GENOMIC DNA]</scope>
    <source>
        <strain evidence="2 3">BK-1</strain>
    </source>
</reference>
<dbReference type="EMBL" id="VMNH01000024">
    <property type="protein sequence ID" value="TVO70506.1"/>
    <property type="molecule type" value="Genomic_DNA"/>
</dbReference>
<feature type="compositionally biased region" description="Basic and acidic residues" evidence="1">
    <location>
        <begin position="258"/>
        <end position="272"/>
    </location>
</feature>
<sequence length="557" mass="59715">MAEDDLNEAPKEAEEITESAPVKKKAVRKRVPTTGTAVKKKVVAKKKVAPKKKAVRKRSITPKRTVVPAETVMAASTEATTSATVVAEEINQDISSDSMQVSEAIINTDDHVRDSASDAVEATPVAAAEDAQVITEHAPKRNENVQKRLEEMGLMPSDSTETPTPPPTKKGGKGLGFWQKSFIWTIVIVAGLLYIRNVANNGDSVQPEMATISQTKAVTADATDAEKQPITPDDKSTDMVEEKPVMPTSPIAAVSEMGKPEPQDRTTDKVSGTEDESPAVMAEQTTAVATEKPQDNTSSQTQVGEATPQQPVNEAPKEGLSFEQPKRLMDKLTAMMMGSDSSEPANAKEQDAQVVSETPNEAASTHQAAAVVSPTAIDSAQPAVPVAAESTPAISELPANAATDQGMNKAEQTNPIATDTAVAESGVSTLTETVPTEAPPVEEASKAPSQAMPFSSMPRNMVRMMPGYQTRPNPNQNRLGYPAPNAQPRIPNSLSQAQQGRRSAPTQYDFYRYRAPAYPLQFNPRPYYGPYPVRPPVYGPAVRYPYLQAPLPAPPVR</sequence>
<feature type="compositionally biased region" description="Polar residues" evidence="1">
    <location>
        <begin position="490"/>
        <end position="505"/>
    </location>
</feature>
<name>A0A557RZB2_9GAMM</name>
<protein>
    <submittedName>
        <fullName evidence="2">Uncharacterized protein</fullName>
    </submittedName>
</protein>
<accession>A0A557RZB2</accession>
<feature type="region of interest" description="Disordered" evidence="1">
    <location>
        <begin position="216"/>
        <end position="370"/>
    </location>
</feature>
<feature type="compositionally biased region" description="Polar residues" evidence="1">
    <location>
        <begin position="353"/>
        <end position="367"/>
    </location>
</feature>
<dbReference type="AlphaFoldDB" id="A0A557RZB2"/>
<evidence type="ECO:0000313" key="3">
    <source>
        <dbReference type="Proteomes" id="UP000316649"/>
    </source>
</evidence>
<feature type="compositionally biased region" description="Polar residues" evidence="1">
    <location>
        <begin position="295"/>
        <end position="312"/>
    </location>
</feature>
<gene>
    <name evidence="2" type="ORF">FHP88_16600</name>
</gene>
<feature type="compositionally biased region" description="Low complexity" evidence="1">
    <location>
        <begin position="431"/>
        <end position="442"/>
    </location>
</feature>
<feature type="region of interest" description="Disordered" evidence="1">
    <location>
        <begin position="423"/>
        <end position="505"/>
    </location>
</feature>
<feature type="region of interest" description="Disordered" evidence="1">
    <location>
        <begin position="154"/>
        <end position="173"/>
    </location>
</feature>
<evidence type="ECO:0000256" key="1">
    <source>
        <dbReference type="SAM" id="MobiDB-lite"/>
    </source>
</evidence>
<feature type="region of interest" description="Disordered" evidence="1">
    <location>
        <begin position="1"/>
        <end position="43"/>
    </location>
</feature>
<proteinExistence type="predicted"/>
<dbReference type="OrthoDB" id="9908326at2"/>
<feature type="compositionally biased region" description="Basic and acidic residues" evidence="1">
    <location>
        <begin position="224"/>
        <end position="244"/>
    </location>
</feature>